<dbReference type="InterPro" id="IPR008496">
    <property type="entry name" value="TMEM222/RTE1"/>
</dbReference>
<dbReference type="EMBL" id="HBFR01022765">
    <property type="protein sequence ID" value="CAD8889137.1"/>
    <property type="molecule type" value="Transcribed_RNA"/>
</dbReference>
<accession>A0A7S1BJ49</accession>
<organism evidence="2">
    <name type="scientific">Corethron hystrix</name>
    <dbReference type="NCBI Taxonomy" id="216773"/>
    <lineage>
        <taxon>Eukaryota</taxon>
        <taxon>Sar</taxon>
        <taxon>Stramenopiles</taxon>
        <taxon>Ochrophyta</taxon>
        <taxon>Bacillariophyta</taxon>
        <taxon>Coscinodiscophyceae</taxon>
        <taxon>Corethrophycidae</taxon>
        <taxon>Corethrales</taxon>
        <taxon>Corethraceae</taxon>
        <taxon>Corethron</taxon>
    </lineage>
</organism>
<name>A0A7S1BJ49_9STRA</name>
<keyword evidence="1" id="KW-0812">Transmembrane</keyword>
<proteinExistence type="predicted"/>
<protein>
    <recommendedName>
        <fullName evidence="3">Transmembrane protein 222</fullName>
    </recommendedName>
</protein>
<reference evidence="2" key="1">
    <citation type="submission" date="2021-01" db="EMBL/GenBank/DDBJ databases">
        <authorList>
            <person name="Corre E."/>
            <person name="Pelletier E."/>
            <person name="Niang G."/>
            <person name="Scheremetjew M."/>
            <person name="Finn R."/>
            <person name="Kale V."/>
            <person name="Holt S."/>
            <person name="Cochrane G."/>
            <person name="Meng A."/>
            <person name="Brown T."/>
            <person name="Cohen L."/>
        </authorList>
    </citation>
    <scope>NUCLEOTIDE SEQUENCE</scope>
    <source>
        <strain evidence="2">308</strain>
    </source>
</reference>
<dbReference type="AlphaFoldDB" id="A0A7S1BJ49"/>
<dbReference type="Pfam" id="PF05608">
    <property type="entry name" value="RTE1"/>
    <property type="match status" value="2"/>
</dbReference>
<evidence type="ECO:0000256" key="1">
    <source>
        <dbReference type="SAM" id="Phobius"/>
    </source>
</evidence>
<dbReference type="PANTHER" id="PTHR20921">
    <property type="entry name" value="TRANSMEMBRANE PROTEIN 222"/>
    <property type="match status" value="1"/>
</dbReference>
<gene>
    <name evidence="2" type="ORF">CHYS00102_LOCUS16338</name>
</gene>
<sequence>MAAPTERRRESDPIYPPYSIVWSPLHPITCLFPFIGHTGITDSRGVASDFQGTYSVGDRGRMAFGRATRFFPLDRGGEVPGGAEEWDRNIEDANAEYRKRFHNIFCDNCHSHVANALNRVVPAQGDGFIWRILGKKFNMVNIAILMFFQGRFFSFGGALHQVIPMMIIILFFFLI</sequence>
<keyword evidence="1" id="KW-1133">Transmembrane helix</keyword>
<evidence type="ECO:0008006" key="3">
    <source>
        <dbReference type="Google" id="ProtNLM"/>
    </source>
</evidence>
<feature type="transmembrane region" description="Helical" evidence="1">
    <location>
        <begin position="152"/>
        <end position="174"/>
    </location>
</feature>
<keyword evidence="1" id="KW-0472">Membrane</keyword>
<evidence type="ECO:0000313" key="2">
    <source>
        <dbReference type="EMBL" id="CAD8889137.1"/>
    </source>
</evidence>
<dbReference type="PANTHER" id="PTHR20921:SF0">
    <property type="entry name" value="TRANSMEMBRANE PROTEIN 222"/>
    <property type="match status" value="1"/>
</dbReference>